<reference evidence="1" key="1">
    <citation type="submission" date="2021-12" db="EMBL/GenBank/DDBJ databases">
        <authorList>
            <person name="King R."/>
        </authorList>
    </citation>
    <scope>NUCLEOTIDE SEQUENCE</scope>
</reference>
<organism evidence="1 2">
    <name type="scientific">Bemisia tabaci</name>
    <name type="common">Sweetpotato whitefly</name>
    <name type="synonym">Aleurodes tabaci</name>
    <dbReference type="NCBI Taxonomy" id="7038"/>
    <lineage>
        <taxon>Eukaryota</taxon>
        <taxon>Metazoa</taxon>
        <taxon>Ecdysozoa</taxon>
        <taxon>Arthropoda</taxon>
        <taxon>Hexapoda</taxon>
        <taxon>Insecta</taxon>
        <taxon>Pterygota</taxon>
        <taxon>Neoptera</taxon>
        <taxon>Paraneoptera</taxon>
        <taxon>Hemiptera</taxon>
        <taxon>Sternorrhyncha</taxon>
        <taxon>Aleyrodoidea</taxon>
        <taxon>Aleyrodidae</taxon>
        <taxon>Aleyrodinae</taxon>
        <taxon>Bemisia</taxon>
    </lineage>
</organism>
<name>A0A9P0AJU1_BEMTA</name>
<accession>A0A9P0AJU1</accession>
<dbReference type="EMBL" id="OU963868">
    <property type="protein sequence ID" value="CAH0393305.1"/>
    <property type="molecule type" value="Genomic_DNA"/>
</dbReference>
<protein>
    <submittedName>
        <fullName evidence="1">Uncharacterized protein</fullName>
    </submittedName>
</protein>
<evidence type="ECO:0000313" key="2">
    <source>
        <dbReference type="Proteomes" id="UP001152759"/>
    </source>
</evidence>
<proteinExistence type="predicted"/>
<dbReference type="AlphaFoldDB" id="A0A9P0AJU1"/>
<evidence type="ECO:0000313" key="1">
    <source>
        <dbReference type="EMBL" id="CAH0393305.1"/>
    </source>
</evidence>
<gene>
    <name evidence="1" type="ORF">BEMITA_LOCUS11726</name>
</gene>
<dbReference type="Proteomes" id="UP001152759">
    <property type="component" value="Chromosome 7"/>
</dbReference>
<sequence>MIECSFHFIGLGHAAFVSHARDGQSHNRMSDESYGSSRNYKNVTFIMRESKYNLYFRFEDFRLVSSECASSFLTDYDNSSGVYLHDDKCAASFSLIRIIQISVFIYEKRTYSHRISSEFFTPGY</sequence>
<keyword evidence="2" id="KW-1185">Reference proteome</keyword>